<dbReference type="Proteomes" id="UP000001514">
    <property type="component" value="Unassembled WGS sequence"/>
</dbReference>
<dbReference type="AlphaFoldDB" id="D8T937"/>
<keyword evidence="2" id="KW-1185">Reference proteome</keyword>
<dbReference type="HOGENOM" id="CLU_1362451_0_0_1"/>
<dbReference type="Gramene" id="EFJ06796">
    <property type="protein sequence ID" value="EFJ06796"/>
    <property type="gene ID" value="SELMODRAFT_430342"/>
</dbReference>
<evidence type="ECO:0000313" key="1">
    <source>
        <dbReference type="EMBL" id="EFJ06796.1"/>
    </source>
</evidence>
<dbReference type="KEGG" id="smo:SELMODRAFT_430342"/>
<dbReference type="EMBL" id="GL377694">
    <property type="protein sequence ID" value="EFJ06796.1"/>
    <property type="molecule type" value="Genomic_DNA"/>
</dbReference>
<reference evidence="1 2" key="1">
    <citation type="journal article" date="2011" name="Science">
        <title>The Selaginella genome identifies genetic changes associated with the evolution of vascular plants.</title>
        <authorList>
            <person name="Banks J.A."/>
            <person name="Nishiyama T."/>
            <person name="Hasebe M."/>
            <person name="Bowman J.L."/>
            <person name="Gribskov M."/>
            <person name="dePamphilis C."/>
            <person name="Albert V.A."/>
            <person name="Aono N."/>
            <person name="Aoyama T."/>
            <person name="Ambrose B.A."/>
            <person name="Ashton N.W."/>
            <person name="Axtell M.J."/>
            <person name="Barker E."/>
            <person name="Barker M.S."/>
            <person name="Bennetzen J.L."/>
            <person name="Bonawitz N.D."/>
            <person name="Chapple C."/>
            <person name="Cheng C."/>
            <person name="Correa L.G."/>
            <person name="Dacre M."/>
            <person name="DeBarry J."/>
            <person name="Dreyer I."/>
            <person name="Elias M."/>
            <person name="Engstrom E.M."/>
            <person name="Estelle M."/>
            <person name="Feng L."/>
            <person name="Finet C."/>
            <person name="Floyd S.K."/>
            <person name="Frommer W.B."/>
            <person name="Fujita T."/>
            <person name="Gramzow L."/>
            <person name="Gutensohn M."/>
            <person name="Harholt J."/>
            <person name="Hattori M."/>
            <person name="Heyl A."/>
            <person name="Hirai T."/>
            <person name="Hiwatashi Y."/>
            <person name="Ishikawa M."/>
            <person name="Iwata M."/>
            <person name="Karol K.G."/>
            <person name="Koehler B."/>
            <person name="Kolukisaoglu U."/>
            <person name="Kubo M."/>
            <person name="Kurata T."/>
            <person name="Lalonde S."/>
            <person name="Li K."/>
            <person name="Li Y."/>
            <person name="Litt A."/>
            <person name="Lyons E."/>
            <person name="Manning G."/>
            <person name="Maruyama T."/>
            <person name="Michael T.P."/>
            <person name="Mikami K."/>
            <person name="Miyazaki S."/>
            <person name="Morinaga S."/>
            <person name="Murata T."/>
            <person name="Mueller-Roeber B."/>
            <person name="Nelson D.R."/>
            <person name="Obara M."/>
            <person name="Oguri Y."/>
            <person name="Olmstead R.G."/>
            <person name="Onodera N."/>
            <person name="Petersen B.L."/>
            <person name="Pils B."/>
            <person name="Prigge M."/>
            <person name="Rensing S.A."/>
            <person name="Riano-Pachon D.M."/>
            <person name="Roberts A.W."/>
            <person name="Sato Y."/>
            <person name="Scheller H.V."/>
            <person name="Schulz B."/>
            <person name="Schulz C."/>
            <person name="Shakirov E.V."/>
            <person name="Shibagaki N."/>
            <person name="Shinohara N."/>
            <person name="Shippen D.E."/>
            <person name="Soerensen I."/>
            <person name="Sotooka R."/>
            <person name="Sugimoto N."/>
            <person name="Sugita M."/>
            <person name="Sumikawa N."/>
            <person name="Tanurdzic M."/>
            <person name="Theissen G."/>
            <person name="Ulvskov P."/>
            <person name="Wakazuki S."/>
            <person name="Weng J.K."/>
            <person name="Willats W.W."/>
            <person name="Wipf D."/>
            <person name="Wolf P.G."/>
            <person name="Yang L."/>
            <person name="Zimmer A.D."/>
            <person name="Zhu Q."/>
            <person name="Mitros T."/>
            <person name="Hellsten U."/>
            <person name="Loque D."/>
            <person name="Otillar R."/>
            <person name="Salamov A."/>
            <person name="Schmutz J."/>
            <person name="Shapiro H."/>
            <person name="Lindquist E."/>
            <person name="Lucas S."/>
            <person name="Rokhsar D."/>
            <person name="Grigoriev I.V."/>
        </authorList>
    </citation>
    <scope>NUCLEOTIDE SEQUENCE [LARGE SCALE GENOMIC DNA]</scope>
</reference>
<gene>
    <name evidence="1" type="ORF">SELMODRAFT_430342</name>
</gene>
<accession>D8T937</accession>
<dbReference type="InParanoid" id="D8T937"/>
<protein>
    <submittedName>
        <fullName evidence="1">Uncharacterized protein</fullName>
    </submittedName>
</protein>
<name>D8T937_SELML</name>
<evidence type="ECO:0000313" key="2">
    <source>
        <dbReference type="Proteomes" id="UP000001514"/>
    </source>
</evidence>
<sequence>MSKETLDMCLQTVTLSMAEYVQAYNPDLSKTGVIESLRRLELIRQVQKFTISTEVEYNDDEDWDAVAQDTAYAQVEAQHNLSSRHYKQLYLLAFPRTKFTYAILEAEGQIKTGGSEISDAAYADFAKSTKPGTTTWPKTTMDNMLEAGTSYLRKSYSDMSDPEYPIRTYTVGDLFIAPKWYALPSTEVMGGFFSPDAKKFY</sequence>
<proteinExistence type="predicted"/>
<organism evidence="2">
    <name type="scientific">Selaginella moellendorffii</name>
    <name type="common">Spikemoss</name>
    <dbReference type="NCBI Taxonomy" id="88036"/>
    <lineage>
        <taxon>Eukaryota</taxon>
        <taxon>Viridiplantae</taxon>
        <taxon>Streptophyta</taxon>
        <taxon>Embryophyta</taxon>
        <taxon>Tracheophyta</taxon>
        <taxon>Lycopodiopsida</taxon>
        <taxon>Selaginellales</taxon>
        <taxon>Selaginellaceae</taxon>
        <taxon>Selaginella</taxon>
    </lineage>
</organism>